<evidence type="ECO:0000313" key="2">
    <source>
        <dbReference type="EMBL" id="SPD20810.1"/>
    </source>
</evidence>
<dbReference type="InterPro" id="IPR043502">
    <property type="entry name" value="DNA/RNA_pol_sf"/>
</dbReference>
<dbReference type="Gene3D" id="3.60.10.10">
    <property type="entry name" value="Endonuclease/exonuclease/phosphatase"/>
    <property type="match status" value="1"/>
</dbReference>
<gene>
    <name evidence="2" type="ORF">FSB_LOCUS48692</name>
</gene>
<protein>
    <recommendedName>
        <fullName evidence="1">Reverse transcriptase domain-containing protein</fullName>
    </recommendedName>
</protein>
<evidence type="ECO:0000259" key="1">
    <source>
        <dbReference type="PROSITE" id="PS50878"/>
    </source>
</evidence>
<accession>A0A2N9I9T5</accession>
<dbReference type="InterPro" id="IPR036691">
    <property type="entry name" value="Endo/exonu/phosph_ase_sf"/>
</dbReference>
<feature type="domain" description="Reverse transcriptase" evidence="1">
    <location>
        <begin position="206"/>
        <end position="464"/>
    </location>
</feature>
<dbReference type="InterPro" id="IPR044730">
    <property type="entry name" value="RNase_H-like_dom_plant"/>
</dbReference>
<dbReference type="PROSITE" id="PS50878">
    <property type="entry name" value="RT_POL"/>
    <property type="match status" value="1"/>
</dbReference>
<dbReference type="SUPFAM" id="SSF56219">
    <property type="entry name" value="DNase I-like"/>
    <property type="match status" value="1"/>
</dbReference>
<dbReference type="InterPro" id="IPR002156">
    <property type="entry name" value="RNaseH_domain"/>
</dbReference>
<dbReference type="PANTHER" id="PTHR33116">
    <property type="entry name" value="REVERSE TRANSCRIPTASE ZINC-BINDING DOMAIN-CONTAINING PROTEIN-RELATED-RELATED"/>
    <property type="match status" value="1"/>
</dbReference>
<name>A0A2N9I9T5_FAGSY</name>
<dbReference type="Pfam" id="PF00078">
    <property type="entry name" value="RVT_1"/>
    <property type="match status" value="1"/>
</dbReference>
<dbReference type="EMBL" id="OIVN01005090">
    <property type="protein sequence ID" value="SPD20810.1"/>
    <property type="molecule type" value="Genomic_DNA"/>
</dbReference>
<dbReference type="PANTHER" id="PTHR33116:SF86">
    <property type="entry name" value="REVERSE TRANSCRIPTASE DOMAIN-CONTAINING PROTEIN"/>
    <property type="match status" value="1"/>
</dbReference>
<reference evidence="2" key="1">
    <citation type="submission" date="2018-02" db="EMBL/GenBank/DDBJ databases">
        <authorList>
            <person name="Cohen D.B."/>
            <person name="Kent A.D."/>
        </authorList>
    </citation>
    <scope>NUCLEOTIDE SEQUENCE</scope>
</reference>
<dbReference type="GO" id="GO:0004523">
    <property type="term" value="F:RNA-DNA hybrid ribonuclease activity"/>
    <property type="evidence" value="ECO:0007669"/>
    <property type="project" value="InterPro"/>
</dbReference>
<dbReference type="AlphaFoldDB" id="A0A2N9I9T5"/>
<dbReference type="CDD" id="cd06222">
    <property type="entry name" value="RNase_H_like"/>
    <property type="match status" value="1"/>
</dbReference>
<organism evidence="2">
    <name type="scientific">Fagus sylvatica</name>
    <name type="common">Beechnut</name>
    <dbReference type="NCBI Taxonomy" id="28930"/>
    <lineage>
        <taxon>Eukaryota</taxon>
        <taxon>Viridiplantae</taxon>
        <taxon>Streptophyta</taxon>
        <taxon>Embryophyta</taxon>
        <taxon>Tracheophyta</taxon>
        <taxon>Spermatophyta</taxon>
        <taxon>Magnoliopsida</taxon>
        <taxon>eudicotyledons</taxon>
        <taxon>Gunneridae</taxon>
        <taxon>Pentapetalae</taxon>
        <taxon>rosids</taxon>
        <taxon>fabids</taxon>
        <taxon>Fagales</taxon>
        <taxon>Fagaceae</taxon>
        <taxon>Fagus</taxon>
    </lineage>
</organism>
<dbReference type="Pfam" id="PF13456">
    <property type="entry name" value="RVT_3"/>
    <property type="match status" value="1"/>
</dbReference>
<dbReference type="InterPro" id="IPR026960">
    <property type="entry name" value="RVT-Znf"/>
</dbReference>
<proteinExistence type="predicted"/>
<dbReference type="GO" id="GO:0003676">
    <property type="term" value="F:nucleic acid binding"/>
    <property type="evidence" value="ECO:0007669"/>
    <property type="project" value="InterPro"/>
</dbReference>
<dbReference type="InterPro" id="IPR000477">
    <property type="entry name" value="RT_dom"/>
</dbReference>
<dbReference type="SUPFAM" id="SSF56672">
    <property type="entry name" value="DNA/RNA polymerases"/>
    <property type="match status" value="1"/>
</dbReference>
<dbReference type="Pfam" id="PF13966">
    <property type="entry name" value="zf-RVT"/>
    <property type="match status" value="1"/>
</dbReference>
<sequence length="873" mass="98869">MKILSWNCRGLGRAPTVRALKALACSEGPEVLFVSETKGKSPWIEKLKSSMGFAFCHSVDCVGQAGGLAFFWKLGVDLEVVYANKYAIVSLVYFDPSNNVWMLITVHGPPFTKRESMEEVISSFSGHWLIIGDLNSTTANSDKTNKRAGWANIYIRLDRGLCNADWLQIFPKAGVKHLTAPNSDHNPILLDTHQELIKGSRPFRFEAMWTRDESSSEVVEKAWSLQVEGSQNFREGWMLKELNHTFITLIPKKQENVVLAQEVVHNFKKSKKKKGAMGFKLDFHKAYDRLEWNFIITVLKALGFDQKVTNMIFQCISTVSFTLLLNGGRSSSFSPSRGIRQGDLLSPYLFILCSEVLSQLIYREVDRGNIKSIKVASGAPGISNLLYADDVLLFCGAQHLEVSALMKCVEKYCDWSRQVGVKYLGMPLFISPNKTKDFSFVKEKLESQISGWKCKSLSWMGRATLIKSVAQSTPLYCMSSFKFPKGLCDELDSIVRKFWWNPHKNGNRLYTSVAWLELCKPLLEGVLGFRTFESFNEAMIAKLACACKLVGSGDNILVWEEPWIPDLPLFRLVPREVTLDQQSITIAQLMNHDKSAWDEHVLKSLFDEPTITAIHNIPRWSCELEDRWVWLQSSTSEFSVKAAYRIAREEGTTNQSNPVLGKLWKLPLHARLKMFLWRVALNILPTRAALTQFVPDMDTSCPICGHHLETLLHLQWSCPLARVLWFNSVWGIKTDLFQFEYPFQLIEKLVYPPISLNLDKIEANKFLLGGSLIMEQVWSMRNRVVHDNGLICMDMLIRGLKLSSLAVVARDWRGMGVLAISRKANTSNPLQAEAETILWAAQLASDQGWDRVCIESDSKICIDALQGHISNSP</sequence>